<dbReference type="RefSeq" id="WP_307564910.1">
    <property type="nucleotide sequence ID" value="NZ_JAUSQU010000001.1"/>
</dbReference>
<dbReference type="InterPro" id="IPR039564">
    <property type="entry name" value="Peptidase_C39-like"/>
</dbReference>
<dbReference type="Proteomes" id="UP001225356">
    <property type="component" value="Unassembled WGS sequence"/>
</dbReference>
<evidence type="ECO:0000313" key="2">
    <source>
        <dbReference type="EMBL" id="MDP9847864.1"/>
    </source>
</evidence>
<evidence type="ECO:0000313" key="3">
    <source>
        <dbReference type="Proteomes" id="UP001225356"/>
    </source>
</evidence>
<sequence>MITTMHDVPYFAQWESPELIPEIVDGRMSAVDDPRWPASGAASPEEYAWWAGRICGMACLRMVLAFHGLPVPPPVPLAVECMEHGGYVRDGDGLRGLIYAPFAEWVAGRWDIPVEVRPQLTMDDVAEEVHRGRLVMISVHKWIRRPDRMPSSRGGHLVLVTGAGRDHMTLHNPSGIPGETQRHTLMKKTDLERFFAGRGIVIGMPS</sequence>
<keyword evidence="3" id="KW-1185">Reference proteome</keyword>
<organism evidence="2 3">
    <name type="scientific">Streptosporangium lutulentum</name>
    <dbReference type="NCBI Taxonomy" id="1461250"/>
    <lineage>
        <taxon>Bacteria</taxon>
        <taxon>Bacillati</taxon>
        <taxon>Actinomycetota</taxon>
        <taxon>Actinomycetes</taxon>
        <taxon>Streptosporangiales</taxon>
        <taxon>Streptosporangiaceae</taxon>
        <taxon>Streptosporangium</taxon>
    </lineage>
</organism>
<dbReference type="Pfam" id="PF13529">
    <property type="entry name" value="Peptidase_C39_2"/>
    <property type="match status" value="1"/>
</dbReference>
<reference evidence="2 3" key="1">
    <citation type="submission" date="2023-07" db="EMBL/GenBank/DDBJ databases">
        <title>Sequencing the genomes of 1000 actinobacteria strains.</title>
        <authorList>
            <person name="Klenk H.-P."/>
        </authorList>
    </citation>
    <scope>NUCLEOTIDE SEQUENCE [LARGE SCALE GENOMIC DNA]</scope>
    <source>
        <strain evidence="2 3">DSM 46740</strain>
    </source>
</reference>
<evidence type="ECO:0000259" key="1">
    <source>
        <dbReference type="Pfam" id="PF13529"/>
    </source>
</evidence>
<feature type="domain" description="Peptidase C39-like" evidence="1">
    <location>
        <begin position="7"/>
        <end position="173"/>
    </location>
</feature>
<protein>
    <recommendedName>
        <fullName evidence="1">Peptidase C39-like domain-containing protein</fullName>
    </recommendedName>
</protein>
<name>A0ABT9QPE9_9ACTN</name>
<dbReference type="EMBL" id="JAUSQU010000001">
    <property type="protein sequence ID" value="MDP9847864.1"/>
    <property type="molecule type" value="Genomic_DNA"/>
</dbReference>
<proteinExistence type="predicted"/>
<dbReference type="Gene3D" id="3.90.70.10">
    <property type="entry name" value="Cysteine proteinases"/>
    <property type="match status" value="1"/>
</dbReference>
<gene>
    <name evidence="2" type="ORF">J2853_007075</name>
</gene>
<comment type="caution">
    <text evidence="2">The sequence shown here is derived from an EMBL/GenBank/DDBJ whole genome shotgun (WGS) entry which is preliminary data.</text>
</comment>
<accession>A0ABT9QPE9</accession>